<organism evidence="2 3">
    <name type="scientific">Panagrolaimus superbus</name>
    <dbReference type="NCBI Taxonomy" id="310955"/>
    <lineage>
        <taxon>Eukaryota</taxon>
        <taxon>Metazoa</taxon>
        <taxon>Ecdysozoa</taxon>
        <taxon>Nematoda</taxon>
        <taxon>Chromadorea</taxon>
        <taxon>Rhabditida</taxon>
        <taxon>Tylenchina</taxon>
        <taxon>Panagrolaimomorpha</taxon>
        <taxon>Panagrolaimoidea</taxon>
        <taxon>Panagrolaimidae</taxon>
        <taxon>Panagrolaimus</taxon>
    </lineage>
</organism>
<proteinExistence type="predicted"/>
<feature type="compositionally biased region" description="Low complexity" evidence="1">
    <location>
        <begin position="232"/>
        <end position="248"/>
    </location>
</feature>
<evidence type="ECO:0000256" key="1">
    <source>
        <dbReference type="SAM" id="MobiDB-lite"/>
    </source>
</evidence>
<feature type="compositionally biased region" description="Basic and acidic residues" evidence="1">
    <location>
        <begin position="206"/>
        <end position="223"/>
    </location>
</feature>
<accession>A0A914XYF6</accession>
<protein>
    <submittedName>
        <fullName evidence="3">Cyclic nucleotide-binding domain-containing protein</fullName>
    </submittedName>
</protein>
<sequence length="269" mass="30041">MRALIHVSEIEHVEKKVIIEKGAIMKCLYIIVSGKVAKEGVQICDTERPVFGNALLEILFKRVNGGCDFDKIKADGIEIKNDSEISLVSPHATVLKIGLSDIYNIIKALDYERNFEETLAQFDHYIHVIAYLGSTKSGKMIMHPSMEDETQNVPQSPAPIVKFKEAYEITAIGDTFQESDNENKAKSPKKVKFSKDKVKEKIIIMDPKREQKTQLLEQKDSNSKKSGKKKQASNSRTPPTMAPNAAAAETDDDTVNEDKTQCSAMKPLL</sequence>
<dbReference type="Proteomes" id="UP000887577">
    <property type="component" value="Unplaced"/>
</dbReference>
<dbReference type="AlphaFoldDB" id="A0A914XYF6"/>
<evidence type="ECO:0000313" key="2">
    <source>
        <dbReference type="Proteomes" id="UP000887577"/>
    </source>
</evidence>
<feature type="region of interest" description="Disordered" evidence="1">
    <location>
        <begin position="206"/>
        <end position="269"/>
    </location>
</feature>
<keyword evidence="2" id="KW-1185">Reference proteome</keyword>
<dbReference type="WBParaSite" id="PSU_v2.g11991.t1">
    <property type="protein sequence ID" value="PSU_v2.g11991.t1"/>
    <property type="gene ID" value="PSU_v2.g11991"/>
</dbReference>
<name>A0A914XYF6_9BILA</name>
<evidence type="ECO:0000313" key="3">
    <source>
        <dbReference type="WBParaSite" id="PSU_v2.g11991.t1"/>
    </source>
</evidence>
<reference evidence="3" key="1">
    <citation type="submission" date="2022-11" db="UniProtKB">
        <authorList>
            <consortium name="WormBaseParasite"/>
        </authorList>
    </citation>
    <scope>IDENTIFICATION</scope>
</reference>